<dbReference type="InterPro" id="IPR050595">
    <property type="entry name" value="Bact_response_regulator"/>
</dbReference>
<dbReference type="SMART" id="SM00448">
    <property type="entry name" value="REC"/>
    <property type="match status" value="1"/>
</dbReference>
<evidence type="ECO:0000313" key="5">
    <source>
        <dbReference type="Proteomes" id="UP000319576"/>
    </source>
</evidence>
<dbReference type="Proteomes" id="UP000319576">
    <property type="component" value="Chromosome"/>
</dbReference>
<evidence type="ECO:0000256" key="1">
    <source>
        <dbReference type="ARBA" id="ARBA00022553"/>
    </source>
</evidence>
<dbReference type="AlphaFoldDB" id="A0A517XPU1"/>
<proteinExistence type="predicted"/>
<dbReference type="Pfam" id="PF00072">
    <property type="entry name" value="Response_reg"/>
    <property type="match status" value="1"/>
</dbReference>
<evidence type="ECO:0000259" key="3">
    <source>
        <dbReference type="PROSITE" id="PS50110"/>
    </source>
</evidence>
<gene>
    <name evidence="4" type="primary">walR_1</name>
    <name evidence="4" type="ORF">ETAA1_14540</name>
</gene>
<keyword evidence="1 2" id="KW-0597">Phosphoprotein</keyword>
<dbReference type="PANTHER" id="PTHR44591:SF3">
    <property type="entry name" value="RESPONSE REGULATORY DOMAIN-CONTAINING PROTEIN"/>
    <property type="match status" value="1"/>
</dbReference>
<dbReference type="KEGG" id="uli:ETAA1_14540"/>
<dbReference type="InterPro" id="IPR001789">
    <property type="entry name" value="Sig_transdc_resp-reg_receiver"/>
</dbReference>
<dbReference type="OrthoDB" id="283885at2"/>
<reference evidence="4 5" key="1">
    <citation type="submission" date="2019-02" db="EMBL/GenBank/DDBJ databases">
        <title>Deep-cultivation of Planctomycetes and their phenomic and genomic characterization uncovers novel biology.</title>
        <authorList>
            <person name="Wiegand S."/>
            <person name="Jogler M."/>
            <person name="Boedeker C."/>
            <person name="Pinto D."/>
            <person name="Vollmers J."/>
            <person name="Rivas-Marin E."/>
            <person name="Kohn T."/>
            <person name="Peeters S.H."/>
            <person name="Heuer A."/>
            <person name="Rast P."/>
            <person name="Oberbeckmann S."/>
            <person name="Bunk B."/>
            <person name="Jeske O."/>
            <person name="Meyerdierks A."/>
            <person name="Storesund J.E."/>
            <person name="Kallscheuer N."/>
            <person name="Luecker S."/>
            <person name="Lage O.M."/>
            <person name="Pohl T."/>
            <person name="Merkel B.J."/>
            <person name="Hornburger P."/>
            <person name="Mueller R.-W."/>
            <person name="Bruemmer F."/>
            <person name="Labrenz M."/>
            <person name="Spormann A.M."/>
            <person name="Op den Camp H."/>
            <person name="Overmann J."/>
            <person name="Amann R."/>
            <person name="Jetten M.S.M."/>
            <person name="Mascher T."/>
            <person name="Medema M.H."/>
            <person name="Devos D.P."/>
            <person name="Kaster A.-K."/>
            <person name="Ovreas L."/>
            <person name="Rohde M."/>
            <person name="Galperin M.Y."/>
            <person name="Jogler C."/>
        </authorList>
    </citation>
    <scope>NUCLEOTIDE SEQUENCE [LARGE SCALE GENOMIC DNA]</scope>
    <source>
        <strain evidence="4 5">ETA_A1</strain>
    </source>
</reference>
<feature type="domain" description="Response regulatory" evidence="3">
    <location>
        <begin position="3"/>
        <end position="118"/>
    </location>
</feature>
<accession>A0A517XPU1</accession>
<protein>
    <submittedName>
        <fullName evidence="4">Transcriptional regulatory protein WalR</fullName>
    </submittedName>
</protein>
<name>A0A517XPU1_9BACT</name>
<dbReference type="EMBL" id="CP036273">
    <property type="protein sequence ID" value="QDU19525.1"/>
    <property type="molecule type" value="Genomic_DNA"/>
</dbReference>
<dbReference type="GO" id="GO:0000160">
    <property type="term" value="P:phosphorelay signal transduction system"/>
    <property type="evidence" value="ECO:0007669"/>
    <property type="project" value="InterPro"/>
</dbReference>
<feature type="modified residue" description="4-aspartylphosphate" evidence="2">
    <location>
        <position position="52"/>
    </location>
</feature>
<keyword evidence="5" id="KW-1185">Reference proteome</keyword>
<evidence type="ECO:0000256" key="2">
    <source>
        <dbReference type="PROSITE-ProRule" id="PRU00169"/>
    </source>
</evidence>
<sequence>MFRVMCVDDNRDLADSEVMLLRTHGYDARACYDGPGAIRLAATFRPTVCLIDLNMPGMDGDELAGRLRASWAGEPPVLIAVTAMNNEDALRRIAEAFDQHLVKPVDPRELVRLIDAQAEVGRPDRPAGE</sequence>
<dbReference type="PANTHER" id="PTHR44591">
    <property type="entry name" value="STRESS RESPONSE REGULATOR PROTEIN 1"/>
    <property type="match status" value="1"/>
</dbReference>
<dbReference type="Gene3D" id="3.40.50.2300">
    <property type="match status" value="1"/>
</dbReference>
<dbReference type="PROSITE" id="PS50110">
    <property type="entry name" value="RESPONSE_REGULATORY"/>
    <property type="match status" value="1"/>
</dbReference>
<dbReference type="InterPro" id="IPR011006">
    <property type="entry name" value="CheY-like_superfamily"/>
</dbReference>
<dbReference type="RefSeq" id="WP_145235617.1">
    <property type="nucleotide sequence ID" value="NZ_CP036273.1"/>
</dbReference>
<organism evidence="4 5">
    <name type="scientific">Urbifossiella limnaea</name>
    <dbReference type="NCBI Taxonomy" id="2528023"/>
    <lineage>
        <taxon>Bacteria</taxon>
        <taxon>Pseudomonadati</taxon>
        <taxon>Planctomycetota</taxon>
        <taxon>Planctomycetia</taxon>
        <taxon>Gemmatales</taxon>
        <taxon>Gemmataceae</taxon>
        <taxon>Urbifossiella</taxon>
    </lineage>
</organism>
<dbReference type="SUPFAM" id="SSF52172">
    <property type="entry name" value="CheY-like"/>
    <property type="match status" value="1"/>
</dbReference>
<evidence type="ECO:0000313" key="4">
    <source>
        <dbReference type="EMBL" id="QDU19525.1"/>
    </source>
</evidence>